<comment type="caution">
    <text evidence="1">The sequence shown here is derived from an EMBL/GenBank/DDBJ whole genome shotgun (WGS) entry which is preliminary data.</text>
</comment>
<keyword evidence="2" id="KW-1185">Reference proteome</keyword>
<accession>A0ABW8CCY0</accession>
<dbReference type="EMBL" id="JBITYG010000009">
    <property type="protein sequence ID" value="MFI9104305.1"/>
    <property type="molecule type" value="Genomic_DNA"/>
</dbReference>
<protein>
    <submittedName>
        <fullName evidence="1">Uncharacterized protein</fullName>
    </submittedName>
</protein>
<organism evidence="1 2">
    <name type="scientific">Streptomyces fildesensis</name>
    <dbReference type="NCBI Taxonomy" id="375757"/>
    <lineage>
        <taxon>Bacteria</taxon>
        <taxon>Bacillati</taxon>
        <taxon>Actinomycetota</taxon>
        <taxon>Actinomycetes</taxon>
        <taxon>Kitasatosporales</taxon>
        <taxon>Streptomycetaceae</taxon>
        <taxon>Streptomyces</taxon>
    </lineage>
</organism>
<evidence type="ECO:0000313" key="1">
    <source>
        <dbReference type="EMBL" id="MFI9104305.1"/>
    </source>
</evidence>
<evidence type="ECO:0000313" key="2">
    <source>
        <dbReference type="Proteomes" id="UP001614394"/>
    </source>
</evidence>
<dbReference type="Proteomes" id="UP001614394">
    <property type="component" value="Unassembled WGS sequence"/>
</dbReference>
<reference evidence="1 2" key="1">
    <citation type="submission" date="2024-10" db="EMBL/GenBank/DDBJ databases">
        <title>The Natural Products Discovery Center: Release of the First 8490 Sequenced Strains for Exploring Actinobacteria Biosynthetic Diversity.</title>
        <authorList>
            <person name="Kalkreuter E."/>
            <person name="Kautsar S.A."/>
            <person name="Yang D."/>
            <person name="Bader C.D."/>
            <person name="Teijaro C.N."/>
            <person name="Fluegel L."/>
            <person name="Davis C.M."/>
            <person name="Simpson J.R."/>
            <person name="Lauterbach L."/>
            <person name="Steele A.D."/>
            <person name="Gui C."/>
            <person name="Meng S."/>
            <person name="Li G."/>
            <person name="Viehrig K."/>
            <person name="Ye F."/>
            <person name="Su P."/>
            <person name="Kiefer A.F."/>
            <person name="Nichols A."/>
            <person name="Cepeda A.J."/>
            <person name="Yan W."/>
            <person name="Fan B."/>
            <person name="Jiang Y."/>
            <person name="Adhikari A."/>
            <person name="Zheng C.-J."/>
            <person name="Schuster L."/>
            <person name="Cowan T.M."/>
            <person name="Smanski M.J."/>
            <person name="Chevrette M.G."/>
            <person name="De Carvalho L.P.S."/>
            <person name="Shen B."/>
        </authorList>
    </citation>
    <scope>NUCLEOTIDE SEQUENCE [LARGE SCALE GENOMIC DNA]</scope>
    <source>
        <strain evidence="1 2">NPDC053399</strain>
    </source>
</reference>
<sequence length="174" mass="18989">MSDPEIQAMASVADALGELEEDAQGRVVRWAAERFGVTLGAALRKTSPGGSSESVAMDTQVSEEEISAEAPTFEHFAELYNAANPKTDVDRALVAGYWIQAMQQRPSFQAAEVNKELKHLGYALKNVTDSMEGNQSKKPARVIQLRKSGSSRQARKTYKLTHEGLVYVQGMIAS</sequence>
<gene>
    <name evidence="1" type="ORF">ACIGXA_27695</name>
</gene>
<dbReference type="RefSeq" id="WP_399654427.1">
    <property type="nucleotide sequence ID" value="NZ_JBITYG010000009.1"/>
</dbReference>
<proteinExistence type="predicted"/>
<name>A0ABW8CCY0_9ACTN</name>